<sequence length="98" mass="10458">MEDGDRARQAMTDAYAQLISTHPETLLMQTQGYAVVAAAEAQGDDLIGELVRDGWMRIWETVHLSLGADADRTAGFFACGMLGTTLACGQGLRPNAGQ</sequence>
<dbReference type="RefSeq" id="WP_307180122.1">
    <property type="nucleotide sequence ID" value="NZ_JAUSYP010000001.1"/>
</dbReference>
<organism evidence="1 2">
    <name type="scientific">Streptomyces africanus</name>
    <dbReference type="NCBI Taxonomy" id="231024"/>
    <lineage>
        <taxon>Bacteria</taxon>
        <taxon>Bacillati</taxon>
        <taxon>Actinomycetota</taxon>
        <taxon>Actinomycetes</taxon>
        <taxon>Kitasatosporales</taxon>
        <taxon>Streptomycetaceae</taxon>
        <taxon>Streptomyces</taxon>
    </lineage>
</organism>
<protein>
    <recommendedName>
        <fullName evidence="3">TetR family transcriptional regulator</fullName>
    </recommendedName>
</protein>
<accession>A0ABU0QXB4</accession>
<proteinExistence type="predicted"/>
<dbReference type="Proteomes" id="UP001232755">
    <property type="component" value="Unassembled WGS sequence"/>
</dbReference>
<name>A0ABU0QXB4_9ACTN</name>
<dbReference type="EMBL" id="JAUSYP010000001">
    <property type="protein sequence ID" value="MDQ0752047.1"/>
    <property type="molecule type" value="Genomic_DNA"/>
</dbReference>
<comment type="caution">
    <text evidence="1">The sequence shown here is derived from an EMBL/GenBank/DDBJ whole genome shotgun (WGS) entry which is preliminary data.</text>
</comment>
<reference evidence="1 2" key="1">
    <citation type="submission" date="2023-07" db="EMBL/GenBank/DDBJ databases">
        <title>Comparative genomics of wheat-associated soil bacteria to identify genetic determinants of phenazine resistance.</title>
        <authorList>
            <person name="Mouncey N."/>
        </authorList>
    </citation>
    <scope>NUCLEOTIDE SEQUENCE [LARGE SCALE GENOMIC DNA]</scope>
    <source>
        <strain evidence="1 2">B3I12</strain>
    </source>
</reference>
<evidence type="ECO:0008006" key="3">
    <source>
        <dbReference type="Google" id="ProtNLM"/>
    </source>
</evidence>
<evidence type="ECO:0000313" key="1">
    <source>
        <dbReference type="EMBL" id="MDQ0752047.1"/>
    </source>
</evidence>
<gene>
    <name evidence="1" type="ORF">QF034_006278</name>
</gene>
<evidence type="ECO:0000313" key="2">
    <source>
        <dbReference type="Proteomes" id="UP001232755"/>
    </source>
</evidence>
<keyword evidence="2" id="KW-1185">Reference proteome</keyword>